<organism evidence="1 2">
    <name type="scientific">Microbacterium testaceum</name>
    <name type="common">Aureobacterium testaceum</name>
    <name type="synonym">Brevibacterium testaceum</name>
    <dbReference type="NCBI Taxonomy" id="2033"/>
    <lineage>
        <taxon>Bacteria</taxon>
        <taxon>Bacillati</taxon>
        <taxon>Actinomycetota</taxon>
        <taxon>Actinomycetes</taxon>
        <taxon>Micrococcales</taxon>
        <taxon>Microbacteriaceae</taxon>
        <taxon>Microbacterium</taxon>
    </lineage>
</organism>
<dbReference type="Proteomes" id="UP000319525">
    <property type="component" value="Unassembled WGS sequence"/>
</dbReference>
<dbReference type="EMBL" id="BJML01000002">
    <property type="protein sequence ID" value="GEB45071.1"/>
    <property type="molecule type" value="Genomic_DNA"/>
</dbReference>
<proteinExistence type="predicted"/>
<protein>
    <submittedName>
        <fullName evidence="1">Uncharacterized protein</fullName>
    </submittedName>
</protein>
<sequence length="90" mass="9558">MRSTVTKGATDPAAEAAADAYAAALLVAPAHYARLESIGLSTGEVAEELGVTVEMLRAFVEHHLVRVRGAAYTRPRLGAHQHGHLARWAS</sequence>
<reference evidence="1 2" key="1">
    <citation type="submission" date="2019-06" db="EMBL/GenBank/DDBJ databases">
        <title>Whole genome shotgun sequence of Microbacterium testaceum NBRC 12675.</title>
        <authorList>
            <person name="Hosoyama A."/>
            <person name="Uohara A."/>
            <person name="Ohji S."/>
            <person name="Ichikawa N."/>
        </authorList>
    </citation>
    <scope>NUCLEOTIDE SEQUENCE [LARGE SCALE GENOMIC DNA]</scope>
    <source>
        <strain evidence="1 2">NBRC 12675</strain>
    </source>
</reference>
<comment type="caution">
    <text evidence="1">The sequence shown here is derived from an EMBL/GenBank/DDBJ whole genome shotgun (WGS) entry which is preliminary data.</text>
</comment>
<accession>A0A4Y3QIQ0</accession>
<name>A0A4Y3QIQ0_MICTE</name>
<dbReference type="RefSeq" id="WP_116239035.1">
    <property type="nucleotide sequence ID" value="NZ_BJML01000002.1"/>
</dbReference>
<evidence type="ECO:0000313" key="1">
    <source>
        <dbReference type="EMBL" id="GEB45071.1"/>
    </source>
</evidence>
<gene>
    <name evidence="1" type="ORF">MTE01_10160</name>
</gene>
<evidence type="ECO:0000313" key="2">
    <source>
        <dbReference type="Proteomes" id="UP000319525"/>
    </source>
</evidence>
<dbReference type="AlphaFoldDB" id="A0A4Y3QIQ0"/>
<dbReference type="GeneID" id="57143709"/>